<feature type="compositionally biased region" description="Basic and acidic residues" evidence="1">
    <location>
        <begin position="201"/>
        <end position="212"/>
    </location>
</feature>
<feature type="compositionally biased region" description="Low complexity" evidence="1">
    <location>
        <begin position="629"/>
        <end position="644"/>
    </location>
</feature>
<gene>
    <name evidence="2" type="ORF">AG1IA_00598</name>
</gene>
<feature type="compositionally biased region" description="Acidic residues" evidence="1">
    <location>
        <begin position="498"/>
        <end position="507"/>
    </location>
</feature>
<proteinExistence type="predicted"/>
<feature type="region of interest" description="Disordered" evidence="1">
    <location>
        <begin position="424"/>
        <end position="507"/>
    </location>
</feature>
<feature type="compositionally biased region" description="Pro residues" evidence="1">
    <location>
        <begin position="213"/>
        <end position="224"/>
    </location>
</feature>
<evidence type="ECO:0000313" key="2">
    <source>
        <dbReference type="EMBL" id="ELU45364.1"/>
    </source>
</evidence>
<dbReference type="OMA" id="RCESTPA"/>
<feature type="region of interest" description="Disordered" evidence="1">
    <location>
        <begin position="625"/>
        <end position="644"/>
    </location>
</feature>
<feature type="compositionally biased region" description="Low complexity" evidence="1">
    <location>
        <begin position="596"/>
        <end position="605"/>
    </location>
</feature>
<feature type="compositionally biased region" description="Basic and acidic residues" evidence="1">
    <location>
        <begin position="808"/>
        <end position="834"/>
    </location>
</feature>
<feature type="compositionally biased region" description="Low complexity" evidence="1">
    <location>
        <begin position="837"/>
        <end position="847"/>
    </location>
</feature>
<dbReference type="Proteomes" id="UP000011668">
    <property type="component" value="Unassembled WGS sequence"/>
</dbReference>
<feature type="compositionally biased region" description="Pro residues" evidence="1">
    <location>
        <begin position="438"/>
        <end position="448"/>
    </location>
</feature>
<sequence>MSRTGGVGVSRRDTGDGGNVEPECRSGRSRNKTGVARSVRALLWRSGRDVRRGGDHPGPKPHLLVCVSCTRRVQPTTTTTTTTMRRIVSALGLSKDRQHDRRRAAAEVSRSRSLRCESTPALVHIPDSSSSSGIRTPSDVEGADLLAVPAIVNPSASSDSVAHSVRSAPAPSRWIGLLRTLSRKKHSDPAPPLVVADDGSDDSHSTHSDRPRSPPALLPPPTPPFAANGRRISSPASSIYRAGLSHVQRRAPPSRANLALQEFTKPLVLAAGAPTPHPLRAPDPSAPQSYPRSVSHADVPSHSLRIQLLRARILHRLEEGALTPAEEASIAPFAVRPPVPRSLRKTRASPNEEWVAHLELGARTGRWSRGLRRWVARPVFEDRIRVHTPAGTSIVQPARGLGTETLDFSDGTLAMAGLAIDTETDHTDDDYASRRPSASPPITPPPRSTDPMANSPLGASSAGTHPTHGLVSRSHSLPEPRTLSKQKPPIVRGVRFADDDDATDGDDLPLAVLASVQKKRAEREARARHARYVEESADPKKRSFAEEYARSRALQGNARAGLERPASFVRDSDTRRMTLPNSGLVPVKESGHRRSGSSGTTSSSSQRRRSTVGESMIEQVVSPTRSVFAGSTSSSSAPNTALPSPASPFAVLPRSLPSSARASPAPLPSPNLPFAGRSMTGSPLRSSFALGMNQDEFGAMLAAAQNQPSTRALIAQNQALMAQNQMLASMMMGKSMNMDLGLPNPPFAHSGGSSASGSRGRSPARSSGGASQGSSRRPGPSPVQAGTSNRTSGVPSGAVATATATQRGRQDARGSSKSKQEASRSRPRPDDTRPGHSKSTSQSTTRTRPGHAHSKSEHSIASQRTSRLGMGGMAPPMPNVPTGVYSMHGRPRPSGQVVT</sequence>
<protein>
    <submittedName>
        <fullName evidence="2">Uncharacterized protein</fullName>
    </submittedName>
</protein>
<accession>L8X9K8</accession>
<feature type="region of interest" description="Disordered" evidence="1">
    <location>
        <begin position="272"/>
        <end position="297"/>
    </location>
</feature>
<dbReference type="STRING" id="983506.L8X9K8"/>
<dbReference type="AlphaFoldDB" id="L8X9K8"/>
<feature type="region of interest" description="Disordered" evidence="1">
    <location>
        <begin position="656"/>
        <end position="678"/>
    </location>
</feature>
<feature type="region of interest" description="Disordered" evidence="1">
    <location>
        <begin position="183"/>
        <end position="231"/>
    </location>
</feature>
<feature type="region of interest" description="Disordered" evidence="1">
    <location>
        <begin position="1"/>
        <end position="34"/>
    </location>
</feature>
<evidence type="ECO:0000256" key="1">
    <source>
        <dbReference type="SAM" id="MobiDB-lite"/>
    </source>
</evidence>
<feature type="compositionally biased region" description="Basic and acidic residues" evidence="1">
    <location>
        <begin position="424"/>
        <end position="433"/>
    </location>
</feature>
<evidence type="ECO:0000313" key="3">
    <source>
        <dbReference type="Proteomes" id="UP000011668"/>
    </source>
</evidence>
<feature type="compositionally biased region" description="Polar residues" evidence="1">
    <location>
        <begin position="784"/>
        <end position="794"/>
    </location>
</feature>
<dbReference type="EMBL" id="AFRT01000091">
    <property type="protein sequence ID" value="ELU45364.1"/>
    <property type="molecule type" value="Genomic_DNA"/>
</dbReference>
<feature type="compositionally biased region" description="Low complexity" evidence="1">
    <location>
        <begin position="750"/>
        <end position="778"/>
    </location>
</feature>
<keyword evidence="3" id="KW-1185">Reference proteome</keyword>
<feature type="region of interest" description="Disordered" evidence="1">
    <location>
        <begin position="741"/>
        <end position="899"/>
    </location>
</feature>
<feature type="compositionally biased region" description="Pro residues" evidence="1">
    <location>
        <begin position="275"/>
        <end position="285"/>
    </location>
</feature>
<reference evidence="2 3" key="1">
    <citation type="journal article" date="2013" name="Nat. Commun.">
        <title>The evolution and pathogenic mechanisms of the rice sheath blight pathogen.</title>
        <authorList>
            <person name="Zheng A."/>
            <person name="Lin R."/>
            <person name="Xu L."/>
            <person name="Qin P."/>
            <person name="Tang C."/>
            <person name="Ai P."/>
            <person name="Zhang D."/>
            <person name="Liu Y."/>
            <person name="Sun Z."/>
            <person name="Feng H."/>
            <person name="Wang Y."/>
            <person name="Chen Y."/>
            <person name="Liang X."/>
            <person name="Fu R."/>
            <person name="Li Q."/>
            <person name="Zhang J."/>
            <person name="Yu X."/>
            <person name="Xie Z."/>
            <person name="Ding L."/>
            <person name="Guan P."/>
            <person name="Tang J."/>
            <person name="Liang Y."/>
            <person name="Wang S."/>
            <person name="Deng Q."/>
            <person name="Li S."/>
            <person name="Zhu J."/>
            <person name="Wang L."/>
            <person name="Liu H."/>
            <person name="Li P."/>
        </authorList>
    </citation>
    <scope>NUCLEOTIDE SEQUENCE [LARGE SCALE GENOMIC DNA]</scope>
    <source>
        <strain evidence="3">AG-1 IA</strain>
    </source>
</reference>
<dbReference type="OrthoDB" id="3268641at2759"/>
<dbReference type="HOGENOM" id="CLU_354187_0_0_1"/>
<name>L8X9K8_THACA</name>
<organism evidence="2 3">
    <name type="scientific">Thanatephorus cucumeris (strain AG1-IA)</name>
    <name type="common">Rice sheath blight fungus</name>
    <name type="synonym">Rhizoctonia solani</name>
    <dbReference type="NCBI Taxonomy" id="983506"/>
    <lineage>
        <taxon>Eukaryota</taxon>
        <taxon>Fungi</taxon>
        <taxon>Dikarya</taxon>
        <taxon>Basidiomycota</taxon>
        <taxon>Agaricomycotina</taxon>
        <taxon>Agaricomycetes</taxon>
        <taxon>Cantharellales</taxon>
        <taxon>Ceratobasidiaceae</taxon>
        <taxon>Rhizoctonia</taxon>
        <taxon>Rhizoctonia solani AG-1</taxon>
    </lineage>
</organism>
<feature type="region of interest" description="Disordered" evidence="1">
    <location>
        <begin position="556"/>
        <end position="619"/>
    </location>
</feature>
<comment type="caution">
    <text evidence="2">The sequence shown here is derived from an EMBL/GenBank/DDBJ whole genome shotgun (WGS) entry which is preliminary data.</text>
</comment>